<dbReference type="Proteomes" id="UP000014760">
    <property type="component" value="Unassembled WGS sequence"/>
</dbReference>
<dbReference type="EMBL" id="KB295123">
    <property type="protein sequence ID" value="ELU13549.1"/>
    <property type="molecule type" value="Genomic_DNA"/>
</dbReference>
<evidence type="ECO:0000313" key="4">
    <source>
        <dbReference type="Proteomes" id="UP000014760"/>
    </source>
</evidence>
<keyword evidence="4" id="KW-1185">Reference proteome</keyword>
<organism evidence="2">
    <name type="scientific">Capitella teleta</name>
    <name type="common">Polychaete worm</name>
    <dbReference type="NCBI Taxonomy" id="283909"/>
    <lineage>
        <taxon>Eukaryota</taxon>
        <taxon>Metazoa</taxon>
        <taxon>Spiralia</taxon>
        <taxon>Lophotrochozoa</taxon>
        <taxon>Annelida</taxon>
        <taxon>Polychaeta</taxon>
        <taxon>Sedentaria</taxon>
        <taxon>Scolecida</taxon>
        <taxon>Capitellidae</taxon>
        <taxon>Capitella</taxon>
    </lineage>
</organism>
<protein>
    <submittedName>
        <fullName evidence="2 3">Uncharacterized protein</fullName>
    </submittedName>
</protein>
<accession>R7V4Q7</accession>
<evidence type="ECO:0000313" key="2">
    <source>
        <dbReference type="EMBL" id="ELU13549.1"/>
    </source>
</evidence>
<name>R7V4Q7_CAPTE</name>
<evidence type="ECO:0000256" key="1">
    <source>
        <dbReference type="SAM" id="MobiDB-lite"/>
    </source>
</evidence>
<reference evidence="3" key="3">
    <citation type="submission" date="2015-06" db="UniProtKB">
        <authorList>
            <consortium name="EnsemblMetazoa"/>
        </authorList>
    </citation>
    <scope>IDENTIFICATION</scope>
</reference>
<proteinExistence type="predicted"/>
<reference evidence="4" key="1">
    <citation type="submission" date="2012-12" db="EMBL/GenBank/DDBJ databases">
        <authorList>
            <person name="Hellsten U."/>
            <person name="Grimwood J."/>
            <person name="Chapman J.A."/>
            <person name="Shapiro H."/>
            <person name="Aerts A."/>
            <person name="Otillar R.P."/>
            <person name="Terry A.Y."/>
            <person name="Boore J.L."/>
            <person name="Simakov O."/>
            <person name="Marletaz F."/>
            <person name="Cho S.-J."/>
            <person name="Edsinger-Gonzales E."/>
            <person name="Havlak P."/>
            <person name="Kuo D.-H."/>
            <person name="Larsson T."/>
            <person name="Lv J."/>
            <person name="Arendt D."/>
            <person name="Savage R."/>
            <person name="Osoegawa K."/>
            <person name="de Jong P."/>
            <person name="Lindberg D.R."/>
            <person name="Seaver E.C."/>
            <person name="Weisblat D.A."/>
            <person name="Putnam N.H."/>
            <person name="Grigoriev I.V."/>
            <person name="Rokhsar D.S."/>
        </authorList>
    </citation>
    <scope>NUCLEOTIDE SEQUENCE</scope>
    <source>
        <strain evidence="4">I ESC-2004</strain>
    </source>
</reference>
<dbReference type="HOGENOM" id="CLU_1596086_0_0_1"/>
<evidence type="ECO:0000313" key="3">
    <source>
        <dbReference type="EnsemblMetazoa" id="CapteP218246"/>
    </source>
</evidence>
<feature type="region of interest" description="Disordered" evidence="1">
    <location>
        <begin position="138"/>
        <end position="167"/>
    </location>
</feature>
<feature type="compositionally biased region" description="Pro residues" evidence="1">
    <location>
        <begin position="144"/>
        <end position="161"/>
    </location>
</feature>
<dbReference type="EnsemblMetazoa" id="CapteT218246">
    <property type="protein sequence ID" value="CapteP218246"/>
    <property type="gene ID" value="CapteG218246"/>
</dbReference>
<gene>
    <name evidence="2" type="ORF">CAPTEDRAFT_218246</name>
</gene>
<reference evidence="2 4" key="2">
    <citation type="journal article" date="2013" name="Nature">
        <title>Insights into bilaterian evolution from three spiralian genomes.</title>
        <authorList>
            <person name="Simakov O."/>
            <person name="Marletaz F."/>
            <person name="Cho S.J."/>
            <person name="Edsinger-Gonzales E."/>
            <person name="Havlak P."/>
            <person name="Hellsten U."/>
            <person name="Kuo D.H."/>
            <person name="Larsson T."/>
            <person name="Lv J."/>
            <person name="Arendt D."/>
            <person name="Savage R."/>
            <person name="Osoegawa K."/>
            <person name="de Jong P."/>
            <person name="Grimwood J."/>
            <person name="Chapman J.A."/>
            <person name="Shapiro H."/>
            <person name="Aerts A."/>
            <person name="Otillar R.P."/>
            <person name="Terry A.Y."/>
            <person name="Boore J.L."/>
            <person name="Grigoriev I.V."/>
            <person name="Lindberg D.R."/>
            <person name="Seaver E.C."/>
            <person name="Weisblat D.A."/>
            <person name="Putnam N.H."/>
            <person name="Rokhsar D.S."/>
        </authorList>
    </citation>
    <scope>NUCLEOTIDE SEQUENCE</scope>
    <source>
        <strain evidence="2 4">I ESC-2004</strain>
    </source>
</reference>
<dbReference type="AlphaFoldDB" id="R7V4Q7"/>
<dbReference type="EMBL" id="AMQN01005091">
    <property type="status" value="NOT_ANNOTATED_CDS"/>
    <property type="molecule type" value="Genomic_DNA"/>
</dbReference>
<sequence length="167" mass="18657">MLRPSLCQNCNKIGVMLITLLSRQGCTFCANALHEAVVPDGLSKARELPPLYSCQQLGDRLAHKNNVLNCQQKRSGKTGVVGIGRSFPFTQETFGQWRKLQLDLNKNSHCNEIGISIPVLRILFRHLAIFRCYRPDVDENDNGTPPPPPPPPPPIYPPLPLPQENQI</sequence>